<feature type="non-terminal residue" evidence="1">
    <location>
        <position position="1"/>
    </location>
</feature>
<reference evidence="1" key="1">
    <citation type="submission" date="2023-03" db="EMBL/GenBank/DDBJ databases">
        <authorList>
            <person name="Steffen K."/>
            <person name="Cardenas P."/>
        </authorList>
    </citation>
    <scope>NUCLEOTIDE SEQUENCE</scope>
</reference>
<dbReference type="AlphaFoldDB" id="A0AA35T4P7"/>
<organism evidence="1 2">
    <name type="scientific">Geodia barretti</name>
    <name type="common">Barrett's horny sponge</name>
    <dbReference type="NCBI Taxonomy" id="519541"/>
    <lineage>
        <taxon>Eukaryota</taxon>
        <taxon>Metazoa</taxon>
        <taxon>Porifera</taxon>
        <taxon>Demospongiae</taxon>
        <taxon>Heteroscleromorpha</taxon>
        <taxon>Tetractinellida</taxon>
        <taxon>Astrophorina</taxon>
        <taxon>Geodiidae</taxon>
        <taxon>Geodia</taxon>
    </lineage>
</organism>
<dbReference type="Proteomes" id="UP001174909">
    <property type="component" value="Unassembled WGS sequence"/>
</dbReference>
<protein>
    <submittedName>
        <fullName evidence="1">Uncharacterized protein</fullName>
    </submittedName>
</protein>
<sequence>LVSTNFYILLRIISGRGQAPIKINDREKIVVMEMKCIPSMCAAVSKFDK</sequence>
<proteinExistence type="predicted"/>
<gene>
    <name evidence="1" type="ORF">GBAR_LOCUS22918</name>
</gene>
<evidence type="ECO:0000313" key="2">
    <source>
        <dbReference type="Proteomes" id="UP001174909"/>
    </source>
</evidence>
<keyword evidence="2" id="KW-1185">Reference proteome</keyword>
<comment type="caution">
    <text evidence="1">The sequence shown here is derived from an EMBL/GenBank/DDBJ whole genome shotgun (WGS) entry which is preliminary data.</text>
</comment>
<evidence type="ECO:0000313" key="1">
    <source>
        <dbReference type="EMBL" id="CAI8041209.1"/>
    </source>
</evidence>
<name>A0AA35T4P7_GEOBA</name>
<dbReference type="EMBL" id="CASHTH010003169">
    <property type="protein sequence ID" value="CAI8041209.1"/>
    <property type="molecule type" value="Genomic_DNA"/>
</dbReference>
<accession>A0AA35T4P7</accession>